<gene>
    <name evidence="2" type="ORF">PanWU01x14_265410</name>
</gene>
<keyword evidence="1" id="KW-0812">Transmembrane</keyword>
<keyword evidence="3" id="KW-1185">Reference proteome</keyword>
<dbReference type="OrthoDB" id="10543097at2759"/>
<sequence>MTQAKRGDPLTSPVGGNPHIRCMGATLYTSHAAGTLCAGCMGIALLSWLCRFRPTSVSRMGAVLYGGRTGTSRARGRMGFVPCVAVWYHGVVVFPTDLVLSHSSIAIDISMPLTSDYSC</sequence>
<keyword evidence="1" id="KW-1133">Transmembrane helix</keyword>
<dbReference type="EMBL" id="JXTB01000346">
    <property type="protein sequence ID" value="PON44661.1"/>
    <property type="molecule type" value="Genomic_DNA"/>
</dbReference>
<accession>A0A2P5B7C8</accession>
<proteinExistence type="predicted"/>
<evidence type="ECO:0000256" key="1">
    <source>
        <dbReference type="SAM" id="Phobius"/>
    </source>
</evidence>
<organism evidence="2 3">
    <name type="scientific">Parasponia andersonii</name>
    <name type="common">Sponia andersonii</name>
    <dbReference type="NCBI Taxonomy" id="3476"/>
    <lineage>
        <taxon>Eukaryota</taxon>
        <taxon>Viridiplantae</taxon>
        <taxon>Streptophyta</taxon>
        <taxon>Embryophyta</taxon>
        <taxon>Tracheophyta</taxon>
        <taxon>Spermatophyta</taxon>
        <taxon>Magnoliopsida</taxon>
        <taxon>eudicotyledons</taxon>
        <taxon>Gunneridae</taxon>
        <taxon>Pentapetalae</taxon>
        <taxon>rosids</taxon>
        <taxon>fabids</taxon>
        <taxon>Rosales</taxon>
        <taxon>Cannabaceae</taxon>
        <taxon>Parasponia</taxon>
    </lineage>
</organism>
<comment type="caution">
    <text evidence="2">The sequence shown here is derived from an EMBL/GenBank/DDBJ whole genome shotgun (WGS) entry which is preliminary data.</text>
</comment>
<name>A0A2P5B7C8_PARAD</name>
<reference evidence="3" key="1">
    <citation type="submission" date="2016-06" db="EMBL/GenBank/DDBJ databases">
        <title>Parallel loss of symbiosis genes in relatives of nitrogen-fixing non-legume Parasponia.</title>
        <authorList>
            <person name="Van Velzen R."/>
            <person name="Holmer R."/>
            <person name="Bu F."/>
            <person name="Rutten L."/>
            <person name="Van Zeijl A."/>
            <person name="Liu W."/>
            <person name="Santuari L."/>
            <person name="Cao Q."/>
            <person name="Sharma T."/>
            <person name="Shen D."/>
            <person name="Roswanjaya Y."/>
            <person name="Wardhani T."/>
            <person name="Kalhor M.S."/>
            <person name="Jansen J."/>
            <person name="Van den Hoogen J."/>
            <person name="Gungor B."/>
            <person name="Hartog M."/>
            <person name="Hontelez J."/>
            <person name="Verver J."/>
            <person name="Yang W.-C."/>
            <person name="Schijlen E."/>
            <person name="Repin R."/>
            <person name="Schilthuizen M."/>
            <person name="Schranz E."/>
            <person name="Heidstra R."/>
            <person name="Miyata K."/>
            <person name="Fedorova E."/>
            <person name="Kohlen W."/>
            <person name="Bisseling T."/>
            <person name="Smit S."/>
            <person name="Geurts R."/>
        </authorList>
    </citation>
    <scope>NUCLEOTIDE SEQUENCE [LARGE SCALE GENOMIC DNA]</scope>
    <source>
        <strain evidence="3">cv. WU1-14</strain>
    </source>
</reference>
<protein>
    <recommendedName>
        <fullName evidence="4">Transmembrane protein</fullName>
    </recommendedName>
</protein>
<evidence type="ECO:0000313" key="2">
    <source>
        <dbReference type="EMBL" id="PON44661.1"/>
    </source>
</evidence>
<dbReference type="Proteomes" id="UP000237105">
    <property type="component" value="Unassembled WGS sequence"/>
</dbReference>
<evidence type="ECO:0000313" key="3">
    <source>
        <dbReference type="Proteomes" id="UP000237105"/>
    </source>
</evidence>
<keyword evidence="1" id="KW-0472">Membrane</keyword>
<feature type="transmembrane region" description="Helical" evidence="1">
    <location>
        <begin position="31"/>
        <end position="50"/>
    </location>
</feature>
<dbReference type="AlphaFoldDB" id="A0A2P5B7C8"/>
<evidence type="ECO:0008006" key="4">
    <source>
        <dbReference type="Google" id="ProtNLM"/>
    </source>
</evidence>